<evidence type="ECO:0000259" key="6">
    <source>
        <dbReference type="PROSITE" id="PS51059"/>
    </source>
</evidence>
<proteinExistence type="predicted"/>
<dbReference type="PROSITE" id="PS51059">
    <property type="entry name" value="PARP_CATALYTIC"/>
    <property type="match status" value="1"/>
</dbReference>
<dbReference type="InterPro" id="IPR050800">
    <property type="entry name" value="ARTD/PARP"/>
</dbReference>
<comment type="catalytic activity">
    <reaction evidence="4">
        <text>NAD(+) + (ADP-D-ribosyl)n-acceptor = nicotinamide + (ADP-D-ribosyl)n+1-acceptor + H(+).</text>
        <dbReference type="EC" id="2.4.2.30"/>
    </reaction>
</comment>
<dbReference type="GO" id="GO:0070212">
    <property type="term" value="P:protein poly-ADP-ribosylation"/>
    <property type="evidence" value="ECO:0007669"/>
    <property type="project" value="TreeGrafter"/>
</dbReference>
<protein>
    <recommendedName>
        <fullName evidence="5">Poly [ADP-ribose] polymerase</fullName>
        <shortName evidence="5">PARP</shortName>
        <ecNumber evidence="5">2.4.2.-</ecNumber>
    </recommendedName>
</protein>
<dbReference type="AlphaFoldDB" id="A0A3P6SLW3"/>
<dbReference type="PANTHER" id="PTHR10459">
    <property type="entry name" value="DNA LIGASE"/>
    <property type="match status" value="1"/>
</dbReference>
<keyword evidence="8" id="KW-1185">Reference proteome</keyword>
<dbReference type="Pfam" id="PF00644">
    <property type="entry name" value="PARP"/>
    <property type="match status" value="1"/>
</dbReference>
<dbReference type="EMBL" id="UYRV01007801">
    <property type="protein sequence ID" value="VDK54971.1"/>
    <property type="molecule type" value="Genomic_DNA"/>
</dbReference>
<evidence type="ECO:0000256" key="2">
    <source>
        <dbReference type="ARBA" id="ARBA00022679"/>
    </source>
</evidence>
<keyword evidence="2 5" id="KW-0808">Transferase</keyword>
<keyword evidence="3 5" id="KW-0520">NAD</keyword>
<feature type="domain" description="PARP catalytic" evidence="6">
    <location>
        <begin position="1"/>
        <end position="95"/>
    </location>
</feature>
<dbReference type="GO" id="GO:0005730">
    <property type="term" value="C:nucleolus"/>
    <property type="evidence" value="ECO:0007669"/>
    <property type="project" value="TreeGrafter"/>
</dbReference>
<evidence type="ECO:0000313" key="7">
    <source>
        <dbReference type="EMBL" id="VDK54971.1"/>
    </source>
</evidence>
<dbReference type="GO" id="GO:0006302">
    <property type="term" value="P:double-strand break repair"/>
    <property type="evidence" value="ECO:0007669"/>
    <property type="project" value="TreeGrafter"/>
</dbReference>
<name>A0A3P6SLW3_CYLGO</name>
<dbReference type="SUPFAM" id="SSF56399">
    <property type="entry name" value="ADP-ribosylation"/>
    <property type="match status" value="1"/>
</dbReference>
<evidence type="ECO:0000256" key="3">
    <source>
        <dbReference type="ARBA" id="ARBA00023027"/>
    </source>
</evidence>
<dbReference type="Gene3D" id="3.90.228.10">
    <property type="match status" value="1"/>
</dbReference>
<organism evidence="7 8">
    <name type="scientific">Cylicostephanus goldi</name>
    <name type="common">Nematode worm</name>
    <dbReference type="NCBI Taxonomy" id="71465"/>
    <lineage>
        <taxon>Eukaryota</taxon>
        <taxon>Metazoa</taxon>
        <taxon>Ecdysozoa</taxon>
        <taxon>Nematoda</taxon>
        <taxon>Chromadorea</taxon>
        <taxon>Rhabditida</taxon>
        <taxon>Rhabditina</taxon>
        <taxon>Rhabditomorpha</taxon>
        <taxon>Strongyloidea</taxon>
        <taxon>Strongylidae</taxon>
        <taxon>Cylicostephanus</taxon>
    </lineage>
</organism>
<dbReference type="GO" id="GO:1990404">
    <property type="term" value="F:NAD+-protein mono-ADP-ribosyltransferase activity"/>
    <property type="evidence" value="ECO:0007669"/>
    <property type="project" value="TreeGrafter"/>
</dbReference>
<keyword evidence="1 5" id="KW-0328">Glycosyltransferase</keyword>
<evidence type="ECO:0000256" key="5">
    <source>
        <dbReference type="RuleBase" id="RU362114"/>
    </source>
</evidence>
<evidence type="ECO:0000313" key="8">
    <source>
        <dbReference type="Proteomes" id="UP000271889"/>
    </source>
</evidence>
<dbReference type="GO" id="GO:0003950">
    <property type="term" value="F:NAD+ poly-ADP-ribosyltransferase activity"/>
    <property type="evidence" value="ECO:0007669"/>
    <property type="project" value="UniProtKB-UniRule"/>
</dbReference>
<reference evidence="7 8" key="1">
    <citation type="submission" date="2018-11" db="EMBL/GenBank/DDBJ databases">
        <authorList>
            <consortium name="Pathogen Informatics"/>
        </authorList>
    </citation>
    <scope>NUCLEOTIDE SEQUENCE [LARGE SCALE GENOMIC DNA]</scope>
</reference>
<dbReference type="EC" id="2.4.2.-" evidence="5"/>
<accession>A0A3P6SLW3</accession>
<gene>
    <name evidence="7" type="ORF">CGOC_LOCUS3164</name>
</gene>
<dbReference type="Proteomes" id="UP000271889">
    <property type="component" value="Unassembled WGS sequence"/>
</dbReference>
<dbReference type="OrthoDB" id="429950at2759"/>
<dbReference type="PANTHER" id="PTHR10459:SF60">
    <property type="entry name" value="POLY [ADP-RIBOSE] POLYMERASE 2"/>
    <property type="match status" value="1"/>
</dbReference>
<evidence type="ECO:0000256" key="4">
    <source>
        <dbReference type="ARBA" id="ARBA00033987"/>
    </source>
</evidence>
<sequence>MLLCDVALGKIKPEKNAQMHSLETIKGYNSVQGIGATQPDPSDKFEMEDGCVIVKGKPVDDNRSNHCLFYNEFIVYDVDQIRMRYLLRLRFKSPH</sequence>
<dbReference type="InterPro" id="IPR012317">
    <property type="entry name" value="Poly(ADP-ribose)pol_cat_dom"/>
</dbReference>
<evidence type="ECO:0000256" key="1">
    <source>
        <dbReference type="ARBA" id="ARBA00022676"/>
    </source>
</evidence>